<dbReference type="GO" id="GO:0004844">
    <property type="term" value="F:uracil DNA N-glycosylase activity"/>
    <property type="evidence" value="ECO:0007669"/>
    <property type="project" value="TreeGrafter"/>
</dbReference>
<reference evidence="6" key="2">
    <citation type="submission" date="2015-01" db="EMBL/GenBank/DDBJ databases">
        <title>Evolutionary Origins and Diversification of the Mycorrhizal Mutualists.</title>
        <authorList>
            <consortium name="DOE Joint Genome Institute"/>
            <consortium name="Mycorrhizal Genomics Consortium"/>
            <person name="Kohler A."/>
            <person name="Kuo A."/>
            <person name="Nagy L.G."/>
            <person name="Floudas D."/>
            <person name="Copeland A."/>
            <person name="Barry K.W."/>
            <person name="Cichocki N."/>
            <person name="Veneault-Fourrey C."/>
            <person name="LaButti K."/>
            <person name="Lindquist E.A."/>
            <person name="Lipzen A."/>
            <person name="Lundell T."/>
            <person name="Morin E."/>
            <person name="Murat C."/>
            <person name="Riley R."/>
            <person name="Ohm R."/>
            <person name="Sun H."/>
            <person name="Tunlid A."/>
            <person name="Henrissat B."/>
            <person name="Grigoriev I.V."/>
            <person name="Hibbett D.S."/>
            <person name="Martin F."/>
        </authorList>
    </citation>
    <scope>NUCLEOTIDE SEQUENCE [LARGE SCALE GENOMIC DNA]</scope>
    <source>
        <strain evidence="6">Ve08.2h10</strain>
    </source>
</reference>
<dbReference type="InterPro" id="IPR036895">
    <property type="entry name" value="Uracil-DNA_glycosylase-like_sf"/>
</dbReference>
<dbReference type="Proteomes" id="UP000054538">
    <property type="component" value="Unassembled WGS sequence"/>
</dbReference>
<evidence type="ECO:0000313" key="5">
    <source>
        <dbReference type="EMBL" id="KIK97277.1"/>
    </source>
</evidence>
<evidence type="ECO:0000313" key="6">
    <source>
        <dbReference type="Proteomes" id="UP000054538"/>
    </source>
</evidence>
<feature type="region of interest" description="Disordered" evidence="4">
    <location>
        <begin position="53"/>
        <end position="95"/>
    </location>
</feature>
<evidence type="ECO:0000256" key="4">
    <source>
        <dbReference type="SAM" id="MobiDB-lite"/>
    </source>
</evidence>
<keyword evidence="3" id="KW-0234">DNA repair</keyword>
<dbReference type="PANTHER" id="PTHR12159">
    <property type="entry name" value="G/T AND G/U MISMATCH-SPECIFIC DNA GLYCOSYLASE"/>
    <property type="match status" value="1"/>
</dbReference>
<evidence type="ECO:0000256" key="1">
    <source>
        <dbReference type="ARBA" id="ARBA00022763"/>
    </source>
</evidence>
<dbReference type="InterPro" id="IPR015637">
    <property type="entry name" value="MUG/TDG"/>
</dbReference>
<reference evidence="5 6" key="1">
    <citation type="submission" date="2014-04" db="EMBL/GenBank/DDBJ databases">
        <authorList>
            <consortium name="DOE Joint Genome Institute"/>
            <person name="Kuo A."/>
            <person name="Kohler A."/>
            <person name="Jargeat P."/>
            <person name="Nagy L.G."/>
            <person name="Floudas D."/>
            <person name="Copeland A."/>
            <person name="Barry K.W."/>
            <person name="Cichocki N."/>
            <person name="Veneault-Fourrey C."/>
            <person name="LaButti K."/>
            <person name="Lindquist E.A."/>
            <person name="Lipzen A."/>
            <person name="Lundell T."/>
            <person name="Morin E."/>
            <person name="Murat C."/>
            <person name="Sun H."/>
            <person name="Tunlid A."/>
            <person name="Henrissat B."/>
            <person name="Grigoriev I.V."/>
            <person name="Hibbett D.S."/>
            <person name="Martin F."/>
            <person name="Nordberg H.P."/>
            <person name="Cantor M.N."/>
            <person name="Hua S.X."/>
        </authorList>
    </citation>
    <scope>NUCLEOTIDE SEQUENCE [LARGE SCALE GENOMIC DNA]</scope>
    <source>
        <strain evidence="5 6">Ve08.2h10</strain>
    </source>
</reference>
<dbReference type="InParanoid" id="A0A0D0DGV7"/>
<organism evidence="5 6">
    <name type="scientific">Paxillus rubicundulus Ve08.2h10</name>
    <dbReference type="NCBI Taxonomy" id="930991"/>
    <lineage>
        <taxon>Eukaryota</taxon>
        <taxon>Fungi</taxon>
        <taxon>Dikarya</taxon>
        <taxon>Basidiomycota</taxon>
        <taxon>Agaricomycotina</taxon>
        <taxon>Agaricomycetes</taxon>
        <taxon>Agaricomycetidae</taxon>
        <taxon>Boletales</taxon>
        <taxon>Paxilineae</taxon>
        <taxon>Paxillaceae</taxon>
        <taxon>Paxillus</taxon>
    </lineage>
</organism>
<name>A0A0D0DGV7_9AGAM</name>
<dbReference type="PANTHER" id="PTHR12159:SF9">
    <property type="entry name" value="G_T MISMATCH-SPECIFIC THYMINE DNA GLYCOSYLASE"/>
    <property type="match status" value="1"/>
</dbReference>
<keyword evidence="1" id="KW-0227">DNA damage</keyword>
<keyword evidence="6" id="KW-1185">Reference proteome</keyword>
<evidence type="ECO:0000256" key="2">
    <source>
        <dbReference type="ARBA" id="ARBA00022801"/>
    </source>
</evidence>
<evidence type="ECO:0000256" key="3">
    <source>
        <dbReference type="ARBA" id="ARBA00023204"/>
    </source>
</evidence>
<dbReference type="OrthoDB" id="565731at2759"/>
<dbReference type="AlphaFoldDB" id="A0A0D0DGV7"/>
<sequence length="394" mass="44429">MGVDNEHNHSDHEVESLAAHPSALPTVQIFLPGATLECHIKYEGKTRTLVRTRKTISSTTKRNREVIERDTNGESSHQPRSPSKKSKRHDTDTDPDAYAHLHLLQDYLQPGLDGAPSYLSTCILKSDADMTQSYSAESSKSVMDDSRSHTTLMRHLRRIARGTCQQKLGITLRTRRIISGAVCIAQVYPRPRLNDSDAALSLRGLFPARKIQHRVGKLAVAKEVLQLMYVLRDQLSRETYDTGRTLHDGRIESNHFLQACELSKVEMTTSVPPFLDKLARHRPRFVCFVGMMLWEIVKNVLVKHCTTNGNVKRTSREKTQPGSQAYRLVYTNAEVDPQQETLFFVVPCTSGRVVKYQIPDKIALFAELQRLVQGAPPDIDTSTMEIVSWPSKAT</sequence>
<feature type="compositionally biased region" description="Basic and acidic residues" evidence="4">
    <location>
        <begin position="62"/>
        <end position="72"/>
    </location>
</feature>
<dbReference type="EMBL" id="KN824943">
    <property type="protein sequence ID" value="KIK97277.1"/>
    <property type="molecule type" value="Genomic_DNA"/>
</dbReference>
<accession>A0A0D0DGV7</accession>
<keyword evidence="2" id="KW-0378">Hydrolase</keyword>
<dbReference type="Gene3D" id="3.40.470.10">
    <property type="entry name" value="Uracil-DNA glycosylase-like domain"/>
    <property type="match status" value="1"/>
</dbReference>
<proteinExistence type="predicted"/>
<dbReference type="GO" id="GO:0006285">
    <property type="term" value="P:base-excision repair, AP site formation"/>
    <property type="evidence" value="ECO:0007669"/>
    <property type="project" value="InterPro"/>
</dbReference>
<dbReference type="HOGENOM" id="CLU_700392_0_0_1"/>
<protein>
    <submittedName>
        <fullName evidence="5">Uncharacterized protein</fullName>
    </submittedName>
</protein>
<dbReference type="GO" id="GO:0008263">
    <property type="term" value="F:pyrimidine-specific mismatch base pair DNA N-glycosylase activity"/>
    <property type="evidence" value="ECO:0007669"/>
    <property type="project" value="TreeGrafter"/>
</dbReference>
<gene>
    <name evidence="5" type="ORF">PAXRUDRAFT_825083</name>
</gene>